<name>A0AAV5LZQ1_9ROSI</name>
<proteinExistence type="predicted"/>
<reference evidence="1 2" key="1">
    <citation type="journal article" date="2021" name="Commun. Biol.">
        <title>The genome of Shorea leprosula (Dipterocarpaceae) highlights the ecological relevance of drought in aseasonal tropical rainforests.</title>
        <authorList>
            <person name="Ng K.K.S."/>
            <person name="Kobayashi M.J."/>
            <person name="Fawcett J.A."/>
            <person name="Hatakeyama M."/>
            <person name="Paape T."/>
            <person name="Ng C.H."/>
            <person name="Ang C.C."/>
            <person name="Tnah L.H."/>
            <person name="Lee C.T."/>
            <person name="Nishiyama T."/>
            <person name="Sese J."/>
            <person name="O'Brien M.J."/>
            <person name="Copetti D."/>
            <person name="Mohd Noor M.I."/>
            <person name="Ong R.C."/>
            <person name="Putra M."/>
            <person name="Sireger I.Z."/>
            <person name="Indrioko S."/>
            <person name="Kosugi Y."/>
            <person name="Izuno A."/>
            <person name="Isagi Y."/>
            <person name="Lee S.L."/>
            <person name="Shimizu K.K."/>
        </authorList>
    </citation>
    <scope>NUCLEOTIDE SEQUENCE [LARGE SCALE GENOMIC DNA]</scope>
    <source>
        <strain evidence="1">214</strain>
    </source>
</reference>
<sequence>MVVRCSMDNNNQDHPLTTHNMARAFVNDITLCRTGGVTPQNPYPGMRQTPCTRERVPQMHKARNLSYHNLIPQKSEDKILKSTLVS</sequence>
<dbReference type="AlphaFoldDB" id="A0AAV5LZQ1"/>
<protein>
    <submittedName>
        <fullName evidence="1">Uncharacterized protein</fullName>
    </submittedName>
</protein>
<evidence type="ECO:0000313" key="1">
    <source>
        <dbReference type="EMBL" id="GKV42998.1"/>
    </source>
</evidence>
<dbReference type="EMBL" id="BPVZ01000164">
    <property type="protein sequence ID" value="GKV42998.1"/>
    <property type="molecule type" value="Genomic_DNA"/>
</dbReference>
<accession>A0AAV5LZQ1</accession>
<keyword evidence="2" id="KW-1185">Reference proteome</keyword>
<gene>
    <name evidence="1" type="ORF">SLEP1_g50345</name>
</gene>
<evidence type="ECO:0000313" key="2">
    <source>
        <dbReference type="Proteomes" id="UP001054252"/>
    </source>
</evidence>
<organism evidence="1 2">
    <name type="scientific">Rubroshorea leprosula</name>
    <dbReference type="NCBI Taxonomy" id="152421"/>
    <lineage>
        <taxon>Eukaryota</taxon>
        <taxon>Viridiplantae</taxon>
        <taxon>Streptophyta</taxon>
        <taxon>Embryophyta</taxon>
        <taxon>Tracheophyta</taxon>
        <taxon>Spermatophyta</taxon>
        <taxon>Magnoliopsida</taxon>
        <taxon>eudicotyledons</taxon>
        <taxon>Gunneridae</taxon>
        <taxon>Pentapetalae</taxon>
        <taxon>rosids</taxon>
        <taxon>malvids</taxon>
        <taxon>Malvales</taxon>
        <taxon>Dipterocarpaceae</taxon>
        <taxon>Rubroshorea</taxon>
    </lineage>
</organism>
<dbReference type="Proteomes" id="UP001054252">
    <property type="component" value="Unassembled WGS sequence"/>
</dbReference>
<comment type="caution">
    <text evidence="1">The sequence shown here is derived from an EMBL/GenBank/DDBJ whole genome shotgun (WGS) entry which is preliminary data.</text>
</comment>